<dbReference type="SUPFAM" id="SSF55874">
    <property type="entry name" value="ATPase domain of HSP90 chaperone/DNA topoisomerase II/histidine kinase"/>
    <property type="match status" value="1"/>
</dbReference>
<evidence type="ECO:0000259" key="8">
    <source>
        <dbReference type="PROSITE" id="PS50109"/>
    </source>
</evidence>
<dbReference type="SMART" id="SM00388">
    <property type="entry name" value="HisKA"/>
    <property type="match status" value="1"/>
</dbReference>
<dbReference type="Gene3D" id="3.30.450.20">
    <property type="entry name" value="PAS domain"/>
    <property type="match status" value="2"/>
</dbReference>
<dbReference type="SUPFAM" id="SSF47384">
    <property type="entry name" value="Homodimeric domain of signal transducing histidine kinase"/>
    <property type="match status" value="1"/>
</dbReference>
<dbReference type="InterPro" id="IPR003594">
    <property type="entry name" value="HATPase_dom"/>
</dbReference>
<dbReference type="GO" id="GO:0005886">
    <property type="term" value="C:plasma membrane"/>
    <property type="evidence" value="ECO:0007669"/>
    <property type="project" value="UniProtKB-SubCell"/>
</dbReference>
<comment type="caution">
    <text evidence="9">The sequence shown here is derived from an EMBL/GenBank/DDBJ whole genome shotgun (WGS) entry which is preliminary data.</text>
</comment>
<dbReference type="InterPro" id="IPR036890">
    <property type="entry name" value="HATPase_C_sf"/>
</dbReference>
<keyword evidence="5" id="KW-0808">Transferase</keyword>
<proteinExistence type="predicted"/>
<dbReference type="GO" id="GO:0007234">
    <property type="term" value="P:osmosensory signaling via phosphorelay pathway"/>
    <property type="evidence" value="ECO:0007669"/>
    <property type="project" value="TreeGrafter"/>
</dbReference>
<dbReference type="InterPro" id="IPR005467">
    <property type="entry name" value="His_kinase_dom"/>
</dbReference>
<evidence type="ECO:0000256" key="7">
    <source>
        <dbReference type="SAM" id="Phobius"/>
    </source>
</evidence>
<dbReference type="FunFam" id="3.30.565.10:FF:000006">
    <property type="entry name" value="Sensor histidine kinase WalK"/>
    <property type="match status" value="1"/>
</dbReference>
<sequence>MADNRPKASDSALADEVLVPPRRPRSLRRVAIAIVGTYVLLATLIIGGTATLIARDRAQELRRAEAELGSLARALEEHVARSFGQMDTVLDALGKQVGENGGPERFGERAMHDLTSEWLLRVPQAAMIMSYDADGALFSATYKYPLTARDRLPDATKHKLATGGNVPMRIDLPRRAPDSERWIIPLTRRINHFDGSLAGYLTAALSTSFFEYFYQDIRLTSDDAISVLTSDGTLLIRYPSNEKQIGADFSRNPALLRPTTHATRFAERVSWIDGRTRIIAARGLDNYPLIVQVSRPRETALRNFYANTERIVWGITMLCGLLAALAWVVFEDVRRRERARRTLQRLAQSLEVRVKERTAELENSNRELLAFSYSVSHDLRAPLRAINGFSHALLEDYADKFDGTGRDYLVRVARASVRMGELIDELLKLANVARQPLDVRTVDLSALASDIAADLQAAAPDRQASFNIQPAMLVDADEPLLRNVVGNLLDNAWKFTRQRESAQIRISLSDQENAQLIEIADNGVGFDMVYAGRLFQPFQQLHSGQGYAGTGIGLASARRIIERHGGKIWAESAPGEGTTVAFLLPRRAAVVRKRRSAHHS</sequence>
<dbReference type="PANTHER" id="PTHR42878:SF15">
    <property type="entry name" value="BACTERIOPHYTOCHROME"/>
    <property type="match status" value="1"/>
</dbReference>
<dbReference type="CDD" id="cd12915">
    <property type="entry name" value="PDC2_DGC_like"/>
    <property type="match status" value="1"/>
</dbReference>
<keyword evidence="7" id="KW-0812">Transmembrane</keyword>
<evidence type="ECO:0000256" key="4">
    <source>
        <dbReference type="ARBA" id="ARBA00022553"/>
    </source>
</evidence>
<dbReference type="GO" id="GO:0030295">
    <property type="term" value="F:protein kinase activator activity"/>
    <property type="evidence" value="ECO:0007669"/>
    <property type="project" value="TreeGrafter"/>
</dbReference>
<feature type="domain" description="Histidine kinase" evidence="8">
    <location>
        <begin position="374"/>
        <end position="588"/>
    </location>
</feature>
<gene>
    <name evidence="9" type="ORF">GGR36_001253</name>
</gene>
<evidence type="ECO:0000256" key="1">
    <source>
        <dbReference type="ARBA" id="ARBA00000085"/>
    </source>
</evidence>
<dbReference type="Pfam" id="PF02518">
    <property type="entry name" value="HATPase_c"/>
    <property type="match status" value="1"/>
</dbReference>
<dbReference type="PROSITE" id="PS50109">
    <property type="entry name" value="HIS_KIN"/>
    <property type="match status" value="1"/>
</dbReference>
<dbReference type="InterPro" id="IPR054327">
    <property type="entry name" value="His-kinase-like_sensor"/>
</dbReference>
<comment type="catalytic activity">
    <reaction evidence="1">
        <text>ATP + protein L-histidine = ADP + protein N-phospho-L-histidine.</text>
        <dbReference type="EC" id="2.7.13.3"/>
    </reaction>
</comment>
<dbReference type="Gene3D" id="1.10.287.130">
    <property type="match status" value="1"/>
</dbReference>
<evidence type="ECO:0000313" key="9">
    <source>
        <dbReference type="EMBL" id="MBB4011945.1"/>
    </source>
</evidence>
<organism evidence="9 10">
    <name type="scientific">Niveibacterium umoris</name>
    <dbReference type="NCBI Taxonomy" id="1193620"/>
    <lineage>
        <taxon>Bacteria</taxon>
        <taxon>Pseudomonadati</taxon>
        <taxon>Pseudomonadota</taxon>
        <taxon>Betaproteobacteria</taxon>
        <taxon>Rhodocyclales</taxon>
        <taxon>Rhodocyclaceae</taxon>
        <taxon>Niveibacterium</taxon>
    </lineage>
</organism>
<dbReference type="InterPro" id="IPR036097">
    <property type="entry name" value="HisK_dim/P_sf"/>
</dbReference>
<dbReference type="PRINTS" id="PR00344">
    <property type="entry name" value="BCTRLSENSOR"/>
</dbReference>
<dbReference type="SMART" id="SM00387">
    <property type="entry name" value="HATPase_c"/>
    <property type="match status" value="1"/>
</dbReference>
<dbReference type="AlphaFoldDB" id="A0A840BFI7"/>
<dbReference type="PANTHER" id="PTHR42878">
    <property type="entry name" value="TWO-COMPONENT HISTIDINE KINASE"/>
    <property type="match status" value="1"/>
</dbReference>
<dbReference type="RefSeq" id="WP_183633178.1">
    <property type="nucleotide sequence ID" value="NZ_BAABLE010000011.1"/>
</dbReference>
<comment type="subcellular location">
    <subcellularLocation>
        <location evidence="2">Cell inner membrane</location>
        <topology evidence="2">Multi-pass membrane protein</topology>
    </subcellularLocation>
</comment>
<evidence type="ECO:0000256" key="6">
    <source>
        <dbReference type="ARBA" id="ARBA00022777"/>
    </source>
</evidence>
<keyword evidence="6 9" id="KW-0418">Kinase</keyword>
<dbReference type="GO" id="GO:0000155">
    <property type="term" value="F:phosphorelay sensor kinase activity"/>
    <property type="evidence" value="ECO:0007669"/>
    <property type="project" value="InterPro"/>
</dbReference>
<evidence type="ECO:0000313" key="10">
    <source>
        <dbReference type="Proteomes" id="UP000561045"/>
    </source>
</evidence>
<feature type="transmembrane region" description="Helical" evidence="7">
    <location>
        <begin position="311"/>
        <end position="330"/>
    </location>
</feature>
<evidence type="ECO:0000256" key="5">
    <source>
        <dbReference type="ARBA" id="ARBA00022679"/>
    </source>
</evidence>
<dbReference type="Pfam" id="PF22588">
    <property type="entry name" value="dCache_1_like"/>
    <property type="match status" value="1"/>
</dbReference>
<feature type="transmembrane region" description="Helical" evidence="7">
    <location>
        <begin position="30"/>
        <end position="54"/>
    </location>
</feature>
<evidence type="ECO:0000256" key="3">
    <source>
        <dbReference type="ARBA" id="ARBA00012438"/>
    </source>
</evidence>
<dbReference type="Gene3D" id="3.30.565.10">
    <property type="entry name" value="Histidine kinase-like ATPase, C-terminal domain"/>
    <property type="match status" value="1"/>
</dbReference>
<evidence type="ECO:0000256" key="2">
    <source>
        <dbReference type="ARBA" id="ARBA00004429"/>
    </source>
</evidence>
<dbReference type="InterPro" id="IPR004358">
    <property type="entry name" value="Sig_transdc_His_kin-like_C"/>
</dbReference>
<dbReference type="InterPro" id="IPR003661">
    <property type="entry name" value="HisK_dim/P_dom"/>
</dbReference>
<accession>A0A840BFI7</accession>
<keyword evidence="7" id="KW-0472">Membrane</keyword>
<dbReference type="Pfam" id="PF00512">
    <property type="entry name" value="HisKA"/>
    <property type="match status" value="1"/>
</dbReference>
<reference evidence="9 10" key="1">
    <citation type="submission" date="2020-08" db="EMBL/GenBank/DDBJ databases">
        <title>Genomic Encyclopedia of Type Strains, Phase IV (KMG-IV): sequencing the most valuable type-strain genomes for metagenomic binning, comparative biology and taxonomic classification.</title>
        <authorList>
            <person name="Goeker M."/>
        </authorList>
    </citation>
    <scope>NUCLEOTIDE SEQUENCE [LARGE SCALE GENOMIC DNA]</scope>
    <source>
        <strain evidence="9 10">DSM 106739</strain>
    </source>
</reference>
<dbReference type="EMBL" id="JACIET010000001">
    <property type="protein sequence ID" value="MBB4011945.1"/>
    <property type="molecule type" value="Genomic_DNA"/>
</dbReference>
<name>A0A840BFI7_9RHOO</name>
<dbReference type="Proteomes" id="UP000561045">
    <property type="component" value="Unassembled WGS sequence"/>
</dbReference>
<dbReference type="FunFam" id="1.10.287.130:FF:000070">
    <property type="entry name" value="Histidine kinase sensor protein"/>
    <property type="match status" value="1"/>
</dbReference>
<dbReference type="EC" id="2.7.13.3" evidence="3"/>
<keyword evidence="4" id="KW-0597">Phosphoprotein</keyword>
<dbReference type="InterPro" id="IPR050351">
    <property type="entry name" value="BphY/WalK/GraS-like"/>
</dbReference>
<dbReference type="GO" id="GO:0000156">
    <property type="term" value="F:phosphorelay response regulator activity"/>
    <property type="evidence" value="ECO:0007669"/>
    <property type="project" value="TreeGrafter"/>
</dbReference>
<keyword evidence="7" id="KW-1133">Transmembrane helix</keyword>
<dbReference type="CDD" id="cd00082">
    <property type="entry name" value="HisKA"/>
    <property type="match status" value="1"/>
</dbReference>
<protein>
    <recommendedName>
        <fullName evidence="3">histidine kinase</fullName>
        <ecNumber evidence="3">2.7.13.3</ecNumber>
    </recommendedName>
</protein>
<keyword evidence="10" id="KW-1185">Reference proteome</keyword>
<dbReference type="CDD" id="cd18773">
    <property type="entry name" value="PDC1_HK_sensor"/>
    <property type="match status" value="1"/>
</dbReference>